<dbReference type="Pfam" id="PF13181">
    <property type="entry name" value="TPR_8"/>
    <property type="match status" value="1"/>
</dbReference>
<dbReference type="InterPro" id="IPR001708">
    <property type="entry name" value="YidC/ALB3/OXA1/COX18"/>
</dbReference>
<keyword evidence="4 6" id="KW-1133">Transmembrane helix</keyword>
<evidence type="ECO:0000256" key="5">
    <source>
        <dbReference type="ARBA" id="ARBA00023136"/>
    </source>
</evidence>
<dbReference type="Proteomes" id="UP001412067">
    <property type="component" value="Unassembled WGS sequence"/>
</dbReference>
<dbReference type="SUPFAM" id="SSF48452">
    <property type="entry name" value="TPR-like"/>
    <property type="match status" value="1"/>
</dbReference>
<evidence type="ECO:0000256" key="1">
    <source>
        <dbReference type="ARBA" id="ARBA00004141"/>
    </source>
</evidence>
<keyword evidence="5 6" id="KW-0472">Membrane</keyword>
<evidence type="ECO:0000256" key="6">
    <source>
        <dbReference type="SAM" id="Phobius"/>
    </source>
</evidence>
<organism evidence="7 8">
    <name type="scientific">Platanthera guangdongensis</name>
    <dbReference type="NCBI Taxonomy" id="2320717"/>
    <lineage>
        <taxon>Eukaryota</taxon>
        <taxon>Viridiplantae</taxon>
        <taxon>Streptophyta</taxon>
        <taxon>Embryophyta</taxon>
        <taxon>Tracheophyta</taxon>
        <taxon>Spermatophyta</taxon>
        <taxon>Magnoliopsida</taxon>
        <taxon>Liliopsida</taxon>
        <taxon>Asparagales</taxon>
        <taxon>Orchidaceae</taxon>
        <taxon>Orchidoideae</taxon>
        <taxon>Orchideae</taxon>
        <taxon>Orchidinae</taxon>
        <taxon>Platanthera</taxon>
    </lineage>
</organism>
<keyword evidence="8" id="KW-1185">Reference proteome</keyword>
<dbReference type="InterPro" id="IPR019734">
    <property type="entry name" value="TPR_rpt"/>
</dbReference>
<comment type="similarity">
    <text evidence="2">Belongs to the OXA1/ALB3/YidC (TC 2.A.9.2) family.</text>
</comment>
<dbReference type="PANTHER" id="PTHR12428:SF65">
    <property type="entry name" value="CYTOCHROME C OXIDASE ASSEMBLY PROTEIN COX18, MITOCHONDRIAL"/>
    <property type="match status" value="1"/>
</dbReference>
<gene>
    <name evidence="7" type="ORF">KSP40_PGU012192</name>
</gene>
<name>A0ABR2M296_9ASPA</name>
<feature type="transmembrane region" description="Helical" evidence="6">
    <location>
        <begin position="75"/>
        <end position="100"/>
    </location>
</feature>
<comment type="caution">
    <text evidence="7">The sequence shown here is derived from an EMBL/GenBank/DDBJ whole genome shotgun (WGS) entry which is preliminary data.</text>
</comment>
<evidence type="ECO:0008006" key="9">
    <source>
        <dbReference type="Google" id="ProtNLM"/>
    </source>
</evidence>
<dbReference type="InterPro" id="IPR011990">
    <property type="entry name" value="TPR-like_helical_dom_sf"/>
</dbReference>
<evidence type="ECO:0000256" key="3">
    <source>
        <dbReference type="ARBA" id="ARBA00022692"/>
    </source>
</evidence>
<keyword evidence="3 6" id="KW-0812">Transmembrane</keyword>
<protein>
    <recommendedName>
        <fullName evidence="9">ALBINO3-like protein 3, mitochondrial</fullName>
    </recommendedName>
</protein>
<evidence type="ECO:0000256" key="4">
    <source>
        <dbReference type="ARBA" id="ARBA00022989"/>
    </source>
</evidence>
<dbReference type="SMART" id="SM00028">
    <property type="entry name" value="TPR"/>
    <property type="match status" value="3"/>
</dbReference>
<sequence length="317" mass="35231">MSSIRKMCLDHHPGFDIGGTLWFQNLSDFPHGVLSFTFPSLIAGLHYINVQISFRTIKLANLKGVLGLLAKFYKFYLDVLSLPLFIIGFFIPQGSLVYWATNSSLTLVQQLCLRNPTVRNKLGLPDLMDPLQNRVVVGDDKHNNAVSSEILIPIDAVPPEKLLEIALQDMAAGNQEKALILLRKAVEKDHELVRALIAIGQILCSKKLFTEAAENFELAIPKIEGEEVGLLVISLFGAGVSRIWQGRNSEGVEHLKRIAELREPDSPMDKACYYRGLVMLGSTLFQMGDKSEAAKYLRIAATYDPAVNSYIKECEEG</sequence>
<evidence type="ECO:0000313" key="7">
    <source>
        <dbReference type="EMBL" id="KAK8958197.1"/>
    </source>
</evidence>
<proteinExistence type="inferred from homology"/>
<comment type="subcellular location">
    <subcellularLocation>
        <location evidence="1">Membrane</location>
        <topology evidence="1">Multi-pass membrane protein</topology>
    </subcellularLocation>
</comment>
<dbReference type="Gene3D" id="1.25.40.10">
    <property type="entry name" value="Tetratricopeptide repeat domain"/>
    <property type="match status" value="1"/>
</dbReference>
<accession>A0ABR2M296</accession>
<evidence type="ECO:0000256" key="2">
    <source>
        <dbReference type="ARBA" id="ARBA00010583"/>
    </source>
</evidence>
<dbReference type="PANTHER" id="PTHR12428">
    <property type="entry name" value="OXA1"/>
    <property type="match status" value="1"/>
</dbReference>
<dbReference type="EMBL" id="JBBWWR010000012">
    <property type="protein sequence ID" value="KAK8958197.1"/>
    <property type="molecule type" value="Genomic_DNA"/>
</dbReference>
<evidence type="ECO:0000313" key="8">
    <source>
        <dbReference type="Proteomes" id="UP001412067"/>
    </source>
</evidence>
<reference evidence="7 8" key="1">
    <citation type="journal article" date="2022" name="Nat. Plants">
        <title>Genomes of leafy and leafless Platanthera orchids illuminate the evolution of mycoheterotrophy.</title>
        <authorList>
            <person name="Li M.H."/>
            <person name="Liu K.W."/>
            <person name="Li Z."/>
            <person name="Lu H.C."/>
            <person name="Ye Q.L."/>
            <person name="Zhang D."/>
            <person name="Wang J.Y."/>
            <person name="Li Y.F."/>
            <person name="Zhong Z.M."/>
            <person name="Liu X."/>
            <person name="Yu X."/>
            <person name="Liu D.K."/>
            <person name="Tu X.D."/>
            <person name="Liu B."/>
            <person name="Hao Y."/>
            <person name="Liao X.Y."/>
            <person name="Jiang Y.T."/>
            <person name="Sun W.H."/>
            <person name="Chen J."/>
            <person name="Chen Y.Q."/>
            <person name="Ai Y."/>
            <person name="Zhai J.W."/>
            <person name="Wu S.S."/>
            <person name="Zhou Z."/>
            <person name="Hsiao Y.Y."/>
            <person name="Wu W.L."/>
            <person name="Chen Y.Y."/>
            <person name="Lin Y.F."/>
            <person name="Hsu J.L."/>
            <person name="Li C.Y."/>
            <person name="Wang Z.W."/>
            <person name="Zhao X."/>
            <person name="Zhong W.Y."/>
            <person name="Ma X.K."/>
            <person name="Ma L."/>
            <person name="Huang J."/>
            <person name="Chen G.Z."/>
            <person name="Huang M.Z."/>
            <person name="Huang L."/>
            <person name="Peng D.H."/>
            <person name="Luo Y.B."/>
            <person name="Zou S.Q."/>
            <person name="Chen S.P."/>
            <person name="Lan S."/>
            <person name="Tsai W.C."/>
            <person name="Van de Peer Y."/>
            <person name="Liu Z.J."/>
        </authorList>
    </citation>
    <scope>NUCLEOTIDE SEQUENCE [LARGE SCALE GENOMIC DNA]</scope>
    <source>
        <strain evidence="7">Lor288</strain>
    </source>
</reference>